<feature type="compositionally biased region" description="Basic and acidic residues" evidence="16">
    <location>
        <begin position="97"/>
        <end position="113"/>
    </location>
</feature>
<keyword evidence="12" id="KW-0472">Membrane</keyword>
<dbReference type="InterPro" id="IPR009019">
    <property type="entry name" value="KH_sf_prok-type"/>
</dbReference>
<evidence type="ECO:0000256" key="9">
    <source>
        <dbReference type="ARBA" id="ARBA00022989"/>
    </source>
</evidence>
<evidence type="ECO:0000313" key="19">
    <source>
        <dbReference type="Proteomes" id="UP001149813"/>
    </source>
</evidence>
<evidence type="ECO:0000256" key="13">
    <source>
        <dbReference type="ARBA" id="ARBA00023186"/>
    </source>
</evidence>
<evidence type="ECO:0000256" key="5">
    <source>
        <dbReference type="ARBA" id="ARBA00022692"/>
    </source>
</evidence>
<evidence type="ECO:0000313" key="18">
    <source>
        <dbReference type="EMBL" id="KAJ1723356.1"/>
    </source>
</evidence>
<reference evidence="18" key="1">
    <citation type="submission" date="2022-07" db="EMBL/GenBank/DDBJ databases">
        <title>Phylogenomic reconstructions and comparative analyses of Kickxellomycotina fungi.</title>
        <authorList>
            <person name="Reynolds N.K."/>
            <person name="Stajich J.E."/>
            <person name="Barry K."/>
            <person name="Grigoriev I.V."/>
            <person name="Crous P."/>
            <person name="Smith M.E."/>
        </authorList>
    </citation>
    <scope>NUCLEOTIDE SEQUENCE</scope>
    <source>
        <strain evidence="18">NBRC 32514</strain>
    </source>
</reference>
<feature type="region of interest" description="G5" evidence="15">
    <location>
        <begin position="304"/>
        <end position="306"/>
    </location>
</feature>
<gene>
    <name evidence="18" type="ORF">LPJ53_002304</name>
</gene>
<feature type="compositionally biased region" description="Low complexity" evidence="16">
    <location>
        <begin position="547"/>
        <end position="558"/>
    </location>
</feature>
<feature type="region of interest" description="G4" evidence="15">
    <location>
        <begin position="272"/>
        <end position="275"/>
    </location>
</feature>
<evidence type="ECO:0000256" key="3">
    <source>
        <dbReference type="ARBA" id="ARBA00006780"/>
    </source>
</evidence>
<dbReference type="PROSITE" id="PS51713">
    <property type="entry name" value="G_ERA"/>
    <property type="match status" value="1"/>
</dbReference>
<sequence length="564" mass="62760">MFFQRPVAPIIRICRSYEQPPLVHLWIARRAAVTAGIQPQQHTRHARSIQTTAARSTVIRKISQALAKARPQIRSQDPKPGVADLRLRGRNAAKSPASEKHRNVKRSDRDSRHTPAATIFDEMDDYQSADQMQAMPKVFGNIEQPADAQIGKFAVFGAANAGKSTLVNRLTGEDVSIVSPRPQTTRTRILAAATEGSRQMVFLDTPGVVSRQGLRRVERNVVTSPWLTLGEADLIIILLDAYKLTQKTEEVEKYIFRNLGHRTDVPAVLVINKIDLVEDHEALAAKVADYKQAYPNIVKGPIYISALGNVNVDELRVFLQSKVRPGDWEVPAGVSSDMSTLMRVEELIRAQWFARLTGYLPYVVRQQNVVWKYAEVPKWQEMMQDGPGHAVEPRDAERDADGNTGMQQELYIEQQLIVPSEGVAKILLGTGGQKIKDIGRDARLGIAKALGHPVRLHLQVTVEKDTTHPFRRGLFSFAGIMGVAVLLRYTIVPDEDKILRSMSTEVRAEYERNKEKRRAQHDAIMSQMLENAKSDKPIWDVAPPAPAASSGSPAPSAARPDKST</sequence>
<keyword evidence="7" id="KW-0999">Mitochondrion inner membrane</keyword>
<dbReference type="GO" id="GO:0005525">
    <property type="term" value="F:GTP binding"/>
    <property type="evidence" value="ECO:0007669"/>
    <property type="project" value="UniProtKB-UniRule"/>
</dbReference>
<dbReference type="InterPro" id="IPR005662">
    <property type="entry name" value="GTPase_Era-like"/>
</dbReference>
<feature type="region of interest" description="G1" evidence="15">
    <location>
        <begin position="157"/>
        <end position="164"/>
    </location>
</feature>
<dbReference type="Pfam" id="PF01926">
    <property type="entry name" value="MMR_HSR1"/>
    <property type="match status" value="1"/>
</dbReference>
<evidence type="ECO:0000256" key="12">
    <source>
        <dbReference type="ARBA" id="ARBA00023136"/>
    </source>
</evidence>
<dbReference type="Gene3D" id="3.40.50.300">
    <property type="entry name" value="P-loop containing nucleotide triphosphate hydrolases"/>
    <property type="match status" value="1"/>
</dbReference>
<evidence type="ECO:0000256" key="10">
    <source>
        <dbReference type="ARBA" id="ARBA00023128"/>
    </source>
</evidence>
<protein>
    <recommendedName>
        <fullName evidence="17">Era-type G domain-containing protein</fullName>
    </recommendedName>
</protein>
<evidence type="ECO:0000259" key="17">
    <source>
        <dbReference type="PROSITE" id="PS51713"/>
    </source>
</evidence>
<dbReference type="GO" id="GO:0043024">
    <property type="term" value="F:ribosomal small subunit binding"/>
    <property type="evidence" value="ECO:0007669"/>
    <property type="project" value="TreeGrafter"/>
</dbReference>
<evidence type="ECO:0000256" key="8">
    <source>
        <dbReference type="ARBA" id="ARBA00022884"/>
    </source>
</evidence>
<evidence type="ECO:0000256" key="1">
    <source>
        <dbReference type="ARBA" id="ARBA00004167"/>
    </source>
</evidence>
<dbReference type="GO" id="GO:0005743">
    <property type="term" value="C:mitochondrial inner membrane"/>
    <property type="evidence" value="ECO:0007669"/>
    <property type="project" value="UniProtKB-SubCell"/>
</dbReference>
<evidence type="ECO:0000256" key="15">
    <source>
        <dbReference type="PROSITE-ProRule" id="PRU01050"/>
    </source>
</evidence>
<keyword evidence="5" id="KW-0812">Transmembrane</keyword>
<dbReference type="EMBL" id="JANBOJ010000070">
    <property type="protein sequence ID" value="KAJ1723356.1"/>
    <property type="molecule type" value="Genomic_DNA"/>
</dbReference>
<dbReference type="CDD" id="cd22534">
    <property type="entry name" value="KH-II_Era"/>
    <property type="match status" value="1"/>
</dbReference>
<comment type="subcellular location">
    <subcellularLocation>
        <location evidence="1">Membrane</location>
        <topology evidence="1">Single-pass membrane protein</topology>
    </subcellularLocation>
    <subcellularLocation>
        <location evidence="2">Mitochondrion inner membrane</location>
    </subcellularLocation>
</comment>
<organism evidence="18 19">
    <name type="scientific">Coemansia erecta</name>
    <dbReference type="NCBI Taxonomy" id="147472"/>
    <lineage>
        <taxon>Eukaryota</taxon>
        <taxon>Fungi</taxon>
        <taxon>Fungi incertae sedis</taxon>
        <taxon>Zoopagomycota</taxon>
        <taxon>Kickxellomycotina</taxon>
        <taxon>Kickxellomycetes</taxon>
        <taxon>Kickxellales</taxon>
        <taxon>Kickxellaceae</taxon>
        <taxon>Coemansia</taxon>
    </lineage>
</organism>
<proteinExistence type="inferred from homology"/>
<keyword evidence="19" id="KW-1185">Reference proteome</keyword>
<name>A0A9W8CT64_9FUNG</name>
<feature type="region of interest" description="G2" evidence="15">
    <location>
        <begin position="183"/>
        <end position="187"/>
    </location>
</feature>
<dbReference type="Proteomes" id="UP001149813">
    <property type="component" value="Unassembled WGS sequence"/>
</dbReference>
<dbReference type="InterPro" id="IPR012420">
    <property type="entry name" value="Cbp4"/>
</dbReference>
<dbReference type="InterPro" id="IPR015946">
    <property type="entry name" value="KH_dom-like_a/b"/>
</dbReference>
<dbReference type="GO" id="GO:0000028">
    <property type="term" value="P:ribosomal small subunit assembly"/>
    <property type="evidence" value="ECO:0007669"/>
    <property type="project" value="TreeGrafter"/>
</dbReference>
<dbReference type="SUPFAM" id="SSF52540">
    <property type="entry name" value="P-loop containing nucleoside triphosphate hydrolases"/>
    <property type="match status" value="1"/>
</dbReference>
<evidence type="ECO:0000256" key="2">
    <source>
        <dbReference type="ARBA" id="ARBA00004273"/>
    </source>
</evidence>
<dbReference type="PANTHER" id="PTHR42698:SF1">
    <property type="entry name" value="GTPASE ERA, MITOCHONDRIAL"/>
    <property type="match status" value="1"/>
</dbReference>
<dbReference type="Pfam" id="PF07650">
    <property type="entry name" value="KH_2"/>
    <property type="match status" value="1"/>
</dbReference>
<feature type="region of interest" description="Disordered" evidence="16">
    <location>
        <begin position="70"/>
        <end position="115"/>
    </location>
</feature>
<feature type="region of interest" description="Disordered" evidence="16">
    <location>
        <begin position="535"/>
        <end position="564"/>
    </location>
</feature>
<dbReference type="GO" id="GO:0019843">
    <property type="term" value="F:rRNA binding"/>
    <property type="evidence" value="ECO:0007669"/>
    <property type="project" value="TreeGrafter"/>
</dbReference>
<evidence type="ECO:0000256" key="14">
    <source>
        <dbReference type="ARBA" id="ARBA00025413"/>
    </source>
</evidence>
<keyword evidence="13" id="KW-0143">Chaperone</keyword>
<evidence type="ECO:0000256" key="7">
    <source>
        <dbReference type="ARBA" id="ARBA00022792"/>
    </source>
</evidence>
<dbReference type="Gene3D" id="3.30.300.20">
    <property type="match status" value="1"/>
</dbReference>
<comment type="function">
    <text evidence="14">Essential for the assembly of ubiquinol-cytochrome c reductase. It has a direct effect on the correct occurrence of the Rieske protein, core 4, core 5 and apocytochrome b.</text>
</comment>
<keyword evidence="8" id="KW-0694">RNA-binding</keyword>
<evidence type="ECO:0000256" key="6">
    <source>
        <dbReference type="ARBA" id="ARBA00022741"/>
    </source>
</evidence>
<evidence type="ECO:0000256" key="4">
    <source>
        <dbReference type="ARBA" id="ARBA00007921"/>
    </source>
</evidence>
<keyword evidence="10" id="KW-0496">Mitochondrion</keyword>
<evidence type="ECO:0000256" key="11">
    <source>
        <dbReference type="ARBA" id="ARBA00023134"/>
    </source>
</evidence>
<comment type="similarity">
    <text evidence="3">Belongs to the CBP4 family.</text>
</comment>
<dbReference type="InterPro" id="IPR030388">
    <property type="entry name" value="G_ERA_dom"/>
</dbReference>
<dbReference type="InterPro" id="IPR005225">
    <property type="entry name" value="Small_GTP-bd"/>
</dbReference>
<comment type="caution">
    <text evidence="18">The sequence shown here is derived from an EMBL/GenBank/DDBJ whole genome shotgun (WGS) entry which is preliminary data.</text>
</comment>
<dbReference type="HAMAP" id="MF_00367">
    <property type="entry name" value="GTPase_Era"/>
    <property type="match status" value="1"/>
</dbReference>
<keyword evidence="6 15" id="KW-0547">Nucleotide-binding</keyword>
<dbReference type="AlphaFoldDB" id="A0A9W8CT64"/>
<dbReference type="OrthoDB" id="188276at2759"/>
<keyword evidence="9" id="KW-1133">Transmembrane helix</keyword>
<dbReference type="PANTHER" id="PTHR42698">
    <property type="entry name" value="GTPASE ERA"/>
    <property type="match status" value="1"/>
</dbReference>
<dbReference type="InterPro" id="IPR027417">
    <property type="entry name" value="P-loop_NTPase"/>
</dbReference>
<dbReference type="InterPro" id="IPR006073">
    <property type="entry name" value="GTP-bd"/>
</dbReference>
<feature type="region of interest" description="G3" evidence="15">
    <location>
        <begin position="204"/>
        <end position="207"/>
    </location>
</feature>
<dbReference type="CDD" id="cd04163">
    <property type="entry name" value="Era"/>
    <property type="match status" value="1"/>
</dbReference>
<feature type="domain" description="Era-type G" evidence="17">
    <location>
        <begin position="149"/>
        <end position="326"/>
    </location>
</feature>
<evidence type="ECO:0000256" key="16">
    <source>
        <dbReference type="SAM" id="MobiDB-lite"/>
    </source>
</evidence>
<dbReference type="NCBIfam" id="TIGR00231">
    <property type="entry name" value="small_GTP"/>
    <property type="match status" value="1"/>
</dbReference>
<dbReference type="SUPFAM" id="SSF54814">
    <property type="entry name" value="Prokaryotic type KH domain (KH-domain type II)"/>
    <property type="match status" value="1"/>
</dbReference>
<keyword evidence="11 15" id="KW-0342">GTP-binding</keyword>
<dbReference type="InterPro" id="IPR004044">
    <property type="entry name" value="KH_dom_type_2"/>
</dbReference>
<dbReference type="Pfam" id="PF07960">
    <property type="entry name" value="CBP4"/>
    <property type="match status" value="1"/>
</dbReference>
<comment type="similarity">
    <text evidence="4 15">Belongs to the TRAFAC class TrmE-Era-EngA-EngB-Septin-like GTPase superfamily. Era GTPase family.</text>
</comment>
<accession>A0A9W8CT64</accession>